<evidence type="ECO:0000313" key="2">
    <source>
        <dbReference type="Proteomes" id="UP000292082"/>
    </source>
</evidence>
<dbReference type="AlphaFoldDB" id="A0A4Q9PY87"/>
<accession>A0A4Q9PY87</accession>
<organism evidence="1 2">
    <name type="scientific">Dichomitus squalens</name>
    <dbReference type="NCBI Taxonomy" id="114155"/>
    <lineage>
        <taxon>Eukaryota</taxon>
        <taxon>Fungi</taxon>
        <taxon>Dikarya</taxon>
        <taxon>Basidiomycota</taxon>
        <taxon>Agaricomycotina</taxon>
        <taxon>Agaricomycetes</taxon>
        <taxon>Polyporales</taxon>
        <taxon>Polyporaceae</taxon>
        <taxon>Dichomitus</taxon>
    </lineage>
</organism>
<sequence length="223" mass="23957">MQGHPTRARTVTRPNVLCLDSYMVLGSQGSRCGRYRSALTSARRSEGSLPCGIVLRGRGLVGRANPEADDCVRSSAGSGLVPSGEKTALAVRFRRREGLNVEHRASRPRLVPSSVYHRLLTQAVSATLHRCVLFSATRRPRRGCGCRPAALALTTWERRGVPRCATGGHGGAAGPGACRSSSSAHLHRKLQALPTCDVCETSMNAFDTFRPRNRRSPLGGDVS</sequence>
<gene>
    <name evidence="1" type="ORF">BD310DRAFT_383644</name>
</gene>
<keyword evidence="2" id="KW-1185">Reference proteome</keyword>
<reference evidence="1 2" key="1">
    <citation type="submission" date="2019-01" db="EMBL/GenBank/DDBJ databases">
        <title>Draft genome sequences of three monokaryotic isolates of the white-rot basidiomycete fungus Dichomitus squalens.</title>
        <authorList>
            <consortium name="DOE Joint Genome Institute"/>
            <person name="Lopez S.C."/>
            <person name="Andreopoulos B."/>
            <person name="Pangilinan J."/>
            <person name="Lipzen A."/>
            <person name="Riley R."/>
            <person name="Ahrendt S."/>
            <person name="Ng V."/>
            <person name="Barry K."/>
            <person name="Daum C."/>
            <person name="Grigoriev I.V."/>
            <person name="Hilden K.S."/>
            <person name="Makela M.R."/>
            <person name="de Vries R.P."/>
        </authorList>
    </citation>
    <scope>NUCLEOTIDE SEQUENCE [LARGE SCALE GENOMIC DNA]</scope>
    <source>
        <strain evidence="1 2">CBS 464.89</strain>
    </source>
</reference>
<evidence type="ECO:0000313" key="1">
    <source>
        <dbReference type="EMBL" id="TBU59579.1"/>
    </source>
</evidence>
<protein>
    <submittedName>
        <fullName evidence="1">Uncharacterized protein</fullName>
    </submittedName>
</protein>
<dbReference type="EMBL" id="ML145112">
    <property type="protein sequence ID" value="TBU59579.1"/>
    <property type="molecule type" value="Genomic_DNA"/>
</dbReference>
<name>A0A4Q9PY87_9APHY</name>
<proteinExistence type="predicted"/>
<dbReference type="Proteomes" id="UP000292082">
    <property type="component" value="Unassembled WGS sequence"/>
</dbReference>